<dbReference type="OrthoDB" id="636834at2"/>
<evidence type="ECO:0000313" key="1">
    <source>
        <dbReference type="EMBL" id="RYJ38936.1"/>
    </source>
</evidence>
<dbReference type="AlphaFoldDB" id="A0A444VZN3"/>
<dbReference type="RefSeq" id="WP_129747048.1">
    <property type="nucleotide sequence ID" value="NZ_JUIV01000006.1"/>
</dbReference>
<proteinExistence type="predicted"/>
<evidence type="ECO:0000313" key="2">
    <source>
        <dbReference type="Proteomes" id="UP000290433"/>
    </source>
</evidence>
<accession>A0A444VZN3</accession>
<gene>
    <name evidence="1" type="ORF">NU08_2161</name>
</gene>
<comment type="caution">
    <text evidence="1">The sequence shown here is derived from an EMBL/GenBank/DDBJ whole genome shotgun (WGS) entry which is preliminary data.</text>
</comment>
<sequence length="390" mass="45512">MNTIYPLEWLDYVILQILNPNKSNVTILTKTEVTLITENIVKEANHIQVRMKNEIFSLVKKRQIRLQVRKYHSNLIYLLDSAVENQQCKELKKKDLAKVIELIISTLDELLSFVENRFSNFLSLDERVPITYLAVTRKELIHKIAMLEKRPFETEKERSTIDIIKDALSESVQISHNKASFRQILYERQLMNRLLETSYVNQSLSIFSALDKILIETNFNSKRYIDFLIDNLSKNTSLIEDANERLNFLMCNSKELNQLYSNENVTFNPATKKIKSILLDWFSYEAAYLESQINAEHLVSEQLGKSNDKVECILSTDQMALILRASDESRVLKARSMNLVFKTIVPFLSTPFKKDLSYQSVRSKSYNAEDRDKEIAIQTLKKIIEKIKTY</sequence>
<reference evidence="1 2" key="1">
    <citation type="submission" date="2014-12" db="EMBL/GenBank/DDBJ databases">
        <title>Genome sequence of Flavobacterium anhuiense RCM74.</title>
        <authorList>
            <person name="Kim J.F."/>
            <person name="Song J.Y."/>
            <person name="Kwak M.-J."/>
            <person name="Lee S.-W."/>
        </authorList>
    </citation>
    <scope>NUCLEOTIDE SEQUENCE [LARGE SCALE GENOMIC DNA]</scope>
    <source>
        <strain evidence="1 2">RCM74</strain>
    </source>
</reference>
<dbReference type="EMBL" id="JUIV01000006">
    <property type="protein sequence ID" value="RYJ38936.1"/>
    <property type="molecule type" value="Genomic_DNA"/>
</dbReference>
<protein>
    <submittedName>
        <fullName evidence="1">Uncharacterized protein</fullName>
    </submittedName>
</protein>
<name>A0A444VZN3_9FLAO</name>
<organism evidence="1 2">
    <name type="scientific">Flavobacterium anhuiense</name>
    <dbReference type="NCBI Taxonomy" id="459526"/>
    <lineage>
        <taxon>Bacteria</taxon>
        <taxon>Pseudomonadati</taxon>
        <taxon>Bacteroidota</taxon>
        <taxon>Flavobacteriia</taxon>
        <taxon>Flavobacteriales</taxon>
        <taxon>Flavobacteriaceae</taxon>
        <taxon>Flavobacterium</taxon>
    </lineage>
</organism>
<dbReference type="Proteomes" id="UP000290433">
    <property type="component" value="Unassembled WGS sequence"/>
</dbReference>